<gene>
    <name evidence="1" type="ORF">MCHLO_14404</name>
</gene>
<evidence type="ECO:0000313" key="1">
    <source>
        <dbReference type="EMBL" id="GAT57915.1"/>
    </source>
</evidence>
<sequence length="224" mass="23933">MPLDLFPARLLRRSAGGLRPPDPPPEHPSRTVLALDGLRTTLQVLKESSDIFPPLKSSVSGVLSLWDLVERLDSVNGDVAALASRASSILLAMNCAAGADPQTANLLLNSPEVLRPIDTLNSAILGIGDVLANLPSKGVKRLKYLRQNELRLVALKDELVAAQEAFIVGMHTVQSLQTAKMADTTTSIASNISDVNASLSVVTGEITKLRTQVHFLQVTVVFLA</sequence>
<name>A0ABQ0M3N1_MYCCL</name>
<organism evidence="1 2">
    <name type="scientific">Mycena chlorophos</name>
    <name type="common">Agaric fungus</name>
    <name type="synonym">Agaricus chlorophos</name>
    <dbReference type="NCBI Taxonomy" id="658473"/>
    <lineage>
        <taxon>Eukaryota</taxon>
        <taxon>Fungi</taxon>
        <taxon>Dikarya</taxon>
        <taxon>Basidiomycota</taxon>
        <taxon>Agaricomycotina</taxon>
        <taxon>Agaricomycetes</taxon>
        <taxon>Agaricomycetidae</taxon>
        <taxon>Agaricales</taxon>
        <taxon>Marasmiineae</taxon>
        <taxon>Mycenaceae</taxon>
        <taxon>Mycena</taxon>
    </lineage>
</organism>
<reference evidence="1" key="1">
    <citation type="submission" date="2014-09" db="EMBL/GenBank/DDBJ databases">
        <title>Genome sequence of the luminous mushroom Mycena chlorophos for searching fungal bioluminescence genes.</title>
        <authorList>
            <person name="Tanaka Y."/>
            <person name="Kasuga D."/>
            <person name="Oba Y."/>
            <person name="Hase S."/>
            <person name="Sato K."/>
            <person name="Oba Y."/>
            <person name="Sakakibara Y."/>
        </authorList>
    </citation>
    <scope>NUCLEOTIDE SEQUENCE</scope>
</reference>
<dbReference type="Proteomes" id="UP000815677">
    <property type="component" value="Unassembled WGS sequence"/>
</dbReference>
<proteinExistence type="predicted"/>
<keyword evidence="2" id="KW-1185">Reference proteome</keyword>
<dbReference type="EMBL" id="DF849508">
    <property type="protein sequence ID" value="GAT57915.1"/>
    <property type="molecule type" value="Genomic_DNA"/>
</dbReference>
<evidence type="ECO:0000313" key="2">
    <source>
        <dbReference type="Proteomes" id="UP000815677"/>
    </source>
</evidence>
<protein>
    <submittedName>
        <fullName evidence="1">Uncharacterized protein</fullName>
    </submittedName>
</protein>
<accession>A0ABQ0M3N1</accession>